<feature type="domain" description="CSC1/OSCA1-like N-terminal transmembrane" evidence="10">
    <location>
        <begin position="34"/>
        <end position="214"/>
    </location>
</feature>
<evidence type="ECO:0000259" key="9">
    <source>
        <dbReference type="Pfam" id="PF02714"/>
    </source>
</evidence>
<feature type="transmembrane region" description="Helical" evidence="8">
    <location>
        <begin position="105"/>
        <end position="130"/>
    </location>
</feature>
<feature type="domain" description="CSC1/OSCA1-like 7TM region" evidence="9">
    <location>
        <begin position="472"/>
        <end position="744"/>
    </location>
</feature>
<feature type="transmembrane region" description="Helical" evidence="8">
    <location>
        <begin position="750"/>
        <end position="770"/>
    </location>
</feature>
<feature type="region of interest" description="Disordered" evidence="7">
    <location>
        <begin position="335"/>
        <end position="381"/>
    </location>
</feature>
<evidence type="ECO:0000256" key="3">
    <source>
        <dbReference type="ARBA" id="ARBA00022448"/>
    </source>
</evidence>
<keyword evidence="4 8" id="KW-0812">Transmembrane</keyword>
<feature type="region of interest" description="Disordered" evidence="7">
    <location>
        <begin position="945"/>
        <end position="976"/>
    </location>
</feature>
<dbReference type="GeneID" id="37044407"/>
<dbReference type="GO" id="GO:0005886">
    <property type="term" value="C:plasma membrane"/>
    <property type="evidence" value="ECO:0007669"/>
    <property type="project" value="TreeGrafter"/>
</dbReference>
<feature type="compositionally biased region" description="Low complexity" evidence="7">
    <location>
        <begin position="906"/>
        <end position="930"/>
    </location>
</feature>
<protein>
    <submittedName>
        <fullName evidence="12">DUF221-domain-containing protein</fullName>
    </submittedName>
</protein>
<dbReference type="InterPro" id="IPR003864">
    <property type="entry name" value="CSC1/OSCA1-like_7TM"/>
</dbReference>
<dbReference type="AlphaFoldDB" id="A0A316YHW1"/>
<dbReference type="InterPro" id="IPR045122">
    <property type="entry name" value="Csc1-like"/>
</dbReference>
<evidence type="ECO:0000256" key="2">
    <source>
        <dbReference type="ARBA" id="ARBA00007779"/>
    </source>
</evidence>
<feature type="transmembrane region" description="Helical" evidence="8">
    <location>
        <begin position="193"/>
        <end position="213"/>
    </location>
</feature>
<dbReference type="STRING" id="215250.A0A316YHW1"/>
<feature type="compositionally biased region" description="Low complexity" evidence="7">
    <location>
        <begin position="1113"/>
        <end position="1123"/>
    </location>
</feature>
<dbReference type="Pfam" id="PF14703">
    <property type="entry name" value="PHM7_cyt"/>
    <property type="match status" value="1"/>
</dbReference>
<dbReference type="Proteomes" id="UP000245768">
    <property type="component" value="Unassembled WGS sequence"/>
</dbReference>
<feature type="compositionally biased region" description="Low complexity" evidence="7">
    <location>
        <begin position="955"/>
        <end position="968"/>
    </location>
</feature>
<dbReference type="InParanoid" id="A0A316YHW1"/>
<gene>
    <name evidence="12" type="ORF">FA10DRAFT_268820</name>
</gene>
<name>A0A316YHW1_9BASI</name>
<dbReference type="FunCoup" id="A0A316YHW1">
    <property type="interactions" value="61"/>
</dbReference>
<feature type="region of interest" description="Disordered" evidence="7">
    <location>
        <begin position="1"/>
        <end position="20"/>
    </location>
</feature>
<dbReference type="Pfam" id="PF02714">
    <property type="entry name" value="RSN1_7TM"/>
    <property type="match status" value="1"/>
</dbReference>
<keyword evidence="6 8" id="KW-0472">Membrane</keyword>
<evidence type="ECO:0000256" key="8">
    <source>
        <dbReference type="SAM" id="Phobius"/>
    </source>
</evidence>
<comment type="subcellular location">
    <subcellularLocation>
        <location evidence="1">Membrane</location>
        <topology evidence="1">Multi-pass membrane protein</topology>
    </subcellularLocation>
</comment>
<organism evidence="12 13">
    <name type="scientific">Acaromyces ingoldii</name>
    <dbReference type="NCBI Taxonomy" id="215250"/>
    <lineage>
        <taxon>Eukaryota</taxon>
        <taxon>Fungi</taxon>
        <taxon>Dikarya</taxon>
        <taxon>Basidiomycota</taxon>
        <taxon>Ustilaginomycotina</taxon>
        <taxon>Exobasidiomycetes</taxon>
        <taxon>Exobasidiales</taxon>
        <taxon>Cryptobasidiaceae</taxon>
        <taxon>Acaromyces</taxon>
    </lineage>
</organism>
<proteinExistence type="inferred from homology"/>
<evidence type="ECO:0000256" key="5">
    <source>
        <dbReference type="ARBA" id="ARBA00022989"/>
    </source>
</evidence>
<feature type="transmembrane region" description="Helical" evidence="8">
    <location>
        <begin position="520"/>
        <end position="544"/>
    </location>
</feature>
<feature type="transmembrane region" description="Helical" evidence="8">
    <location>
        <begin position="614"/>
        <end position="637"/>
    </location>
</feature>
<feature type="transmembrane region" description="Helical" evidence="8">
    <location>
        <begin position="670"/>
        <end position="703"/>
    </location>
</feature>
<evidence type="ECO:0000256" key="7">
    <source>
        <dbReference type="SAM" id="MobiDB-lite"/>
    </source>
</evidence>
<accession>A0A316YHW1</accession>
<evidence type="ECO:0000256" key="6">
    <source>
        <dbReference type="ARBA" id="ARBA00023136"/>
    </source>
</evidence>
<evidence type="ECO:0000256" key="4">
    <source>
        <dbReference type="ARBA" id="ARBA00022692"/>
    </source>
</evidence>
<feature type="transmembrane region" description="Helical" evidence="8">
    <location>
        <begin position="36"/>
        <end position="53"/>
    </location>
</feature>
<keyword evidence="13" id="KW-1185">Reference proteome</keyword>
<evidence type="ECO:0000259" key="10">
    <source>
        <dbReference type="Pfam" id="PF13967"/>
    </source>
</evidence>
<dbReference type="EMBL" id="KZ819638">
    <property type="protein sequence ID" value="PWN88656.1"/>
    <property type="molecule type" value="Genomic_DNA"/>
</dbReference>
<reference evidence="12 13" key="1">
    <citation type="journal article" date="2018" name="Mol. Biol. Evol.">
        <title>Broad Genomic Sampling Reveals a Smut Pathogenic Ancestry of the Fungal Clade Ustilaginomycotina.</title>
        <authorList>
            <person name="Kijpornyongpan T."/>
            <person name="Mondo S.J."/>
            <person name="Barry K."/>
            <person name="Sandor L."/>
            <person name="Lee J."/>
            <person name="Lipzen A."/>
            <person name="Pangilinan J."/>
            <person name="LaButti K."/>
            <person name="Hainaut M."/>
            <person name="Henrissat B."/>
            <person name="Grigoriev I.V."/>
            <person name="Spatafora J.W."/>
            <person name="Aime M.C."/>
        </authorList>
    </citation>
    <scope>NUCLEOTIDE SEQUENCE [LARGE SCALE GENOMIC DNA]</scope>
    <source>
        <strain evidence="12 13">MCA 4198</strain>
    </source>
</reference>
<keyword evidence="5 8" id="KW-1133">Transmembrane helix</keyword>
<feature type="domain" description="CSC1/OSCA1-like cytosolic" evidence="11">
    <location>
        <begin position="236"/>
        <end position="461"/>
    </location>
</feature>
<evidence type="ECO:0000256" key="1">
    <source>
        <dbReference type="ARBA" id="ARBA00004141"/>
    </source>
</evidence>
<dbReference type="InterPro" id="IPR032880">
    <property type="entry name" value="CSC1/OSCA1-like_N"/>
</dbReference>
<feature type="compositionally biased region" description="Basic and acidic residues" evidence="7">
    <location>
        <begin position="147"/>
        <end position="163"/>
    </location>
</feature>
<feature type="region of interest" description="Disordered" evidence="7">
    <location>
        <begin position="143"/>
        <end position="163"/>
    </location>
</feature>
<evidence type="ECO:0000313" key="13">
    <source>
        <dbReference type="Proteomes" id="UP000245768"/>
    </source>
</evidence>
<feature type="region of interest" description="Disordered" evidence="7">
    <location>
        <begin position="994"/>
        <end position="1131"/>
    </location>
</feature>
<dbReference type="PANTHER" id="PTHR13018:SF5">
    <property type="entry name" value="RE44586P"/>
    <property type="match status" value="1"/>
</dbReference>
<evidence type="ECO:0000313" key="12">
    <source>
        <dbReference type="EMBL" id="PWN88656.1"/>
    </source>
</evidence>
<feature type="compositionally biased region" description="Polar residues" evidence="7">
    <location>
        <begin position="999"/>
        <end position="1015"/>
    </location>
</feature>
<feature type="transmembrane region" description="Helical" evidence="8">
    <location>
        <begin position="567"/>
        <end position="593"/>
    </location>
</feature>
<keyword evidence="3" id="KW-0813">Transport</keyword>
<sequence>MQTPFTSLGDGEGGGEVPPWQPQGRRFEGPWLQQQLVLSASIGLISFLVFSLVRRRSPALFAPRTKLKGFTPHTKGVDDGIFSWIGPTLRTEDVKILHIVGLDAAIILSFFKMAFWIFFFLTVWSCAVVMPVNYSNHGSIDGVAPSEEPRRLPDDGGGDKDGHDGHGKGFMSFGLPTNPDVPWSWSFPTSSPYHITHLATVYLFTAIILRALWKGSHKFIRSRQLYALELLQSIPARTVEVRNLPPHLQRERDLAEYFEGFGLKVESTAVVRETAGLKELLAKRTNTLYQLERTWCRWLGNPTNATNYDPERIMRAVEQKQDYSLVALHRAAAAAPSSDVEAEPLLSGTGRDQEDNDDEDDDGTKSIRAPQGRQRPTVRLQPWNPFSTKVDAIHLLETRFKLLDRDVKRLRSKGAVPSSVGFVTFVDAMSAQVAAQTVHYPLPLYCETNLAPEPRDIIWSNVSLTPNERRVRQVLVSSFTFALFVFYIPPLAFIASFLSPRTIKKYLPALYDLLKRDDRLMAIASTSLPSIVVISFNAVLPLILEWTAHLQGLKARSLVEFSVLKRYHIFLVTSVIFVFLVTQTALTVLADLANNPMKIIDKLAESLPGARHFSLSYVVFQALAILPLQLLQLPVVIGRAFGRLVWARTPREHAELNAPPQLYAGSVYPAALIVFTLCIVYSIVSPLITVFGAIYFGLAYVVYKHKLLFVFYKAYESRGQAWPLSTSRCIWALLLFQLFQLSLFSVRKQLLLSALTLPLLAFTAWFGSFLDSTFRPLSEYVNVSSIAEVDRGASLDADSSTAKDKSGRAARKDNPLLVLRDDSTRSLDPSQTILSRKRYAAQDETLFVAQRDRHTNYREPPMGGYFFGTLNTGRRRYGHPAITGMLPELWLPIPVDEDEEKDTESQPQQQQQQQQQRRVATTSSAPMTSTTTTATATAHLFGDEAQHHEQPHANSPSSLAPSPSSLVLNGSRLRKTSRPNEALVISLRRRKSSILKRSTASSSIGDGAVPSSSSLALRGKTLPKGGAGAWDEGPRGTPHTTSLGEALAGSEASDPIRASTSTSFAVSAPKEVDQPDALQGAEAGSLELDDEEEEEEDEGEEGVYMHRAARGHFPGSFPGGPSSLQDDDDDV</sequence>
<feature type="compositionally biased region" description="Acidic residues" evidence="7">
    <location>
        <begin position="1087"/>
        <end position="1101"/>
    </location>
</feature>
<evidence type="ECO:0000259" key="11">
    <source>
        <dbReference type="Pfam" id="PF14703"/>
    </source>
</evidence>
<feature type="transmembrane region" description="Helical" evidence="8">
    <location>
        <begin position="474"/>
        <end position="499"/>
    </location>
</feature>
<dbReference type="RefSeq" id="XP_025375854.1">
    <property type="nucleotide sequence ID" value="XM_025522491.1"/>
</dbReference>
<dbReference type="InterPro" id="IPR027815">
    <property type="entry name" value="CSC1/OSCA1-like_cyt"/>
</dbReference>
<comment type="similarity">
    <text evidence="2">Belongs to the CSC1 (TC 1.A.17) family.</text>
</comment>
<feature type="region of interest" description="Disordered" evidence="7">
    <location>
        <begin position="897"/>
        <end position="930"/>
    </location>
</feature>
<dbReference type="PANTHER" id="PTHR13018">
    <property type="entry name" value="PROBABLE MEMBRANE PROTEIN DUF221-RELATED"/>
    <property type="match status" value="1"/>
</dbReference>
<dbReference type="GO" id="GO:0005227">
    <property type="term" value="F:calcium-activated cation channel activity"/>
    <property type="evidence" value="ECO:0007669"/>
    <property type="project" value="InterPro"/>
</dbReference>
<dbReference type="OrthoDB" id="1689567at2759"/>
<dbReference type="Pfam" id="PF13967">
    <property type="entry name" value="RSN1_TM"/>
    <property type="match status" value="1"/>
</dbReference>